<accession>A0A1F5X3U8</accession>
<gene>
    <name evidence="1" type="ORF">A3B18_01175</name>
</gene>
<dbReference type="AlphaFoldDB" id="A0A1F5X3U8"/>
<proteinExistence type="predicted"/>
<evidence type="ECO:0000313" key="2">
    <source>
        <dbReference type="Proteomes" id="UP000178684"/>
    </source>
</evidence>
<organism evidence="1 2">
    <name type="scientific">Candidatus Giovannonibacteria bacterium RIFCSPLOWO2_01_FULL_46_13</name>
    <dbReference type="NCBI Taxonomy" id="1798352"/>
    <lineage>
        <taxon>Bacteria</taxon>
        <taxon>Candidatus Giovannoniibacteriota</taxon>
    </lineage>
</organism>
<dbReference type="EMBL" id="MFIE01000017">
    <property type="protein sequence ID" value="OGF82562.1"/>
    <property type="molecule type" value="Genomic_DNA"/>
</dbReference>
<comment type="caution">
    <text evidence="1">The sequence shown here is derived from an EMBL/GenBank/DDBJ whole genome shotgun (WGS) entry which is preliminary data.</text>
</comment>
<dbReference type="Proteomes" id="UP000178684">
    <property type="component" value="Unassembled WGS sequence"/>
</dbReference>
<reference evidence="1 2" key="1">
    <citation type="journal article" date="2016" name="Nat. Commun.">
        <title>Thousands of microbial genomes shed light on interconnected biogeochemical processes in an aquifer system.</title>
        <authorList>
            <person name="Anantharaman K."/>
            <person name="Brown C.T."/>
            <person name="Hug L.A."/>
            <person name="Sharon I."/>
            <person name="Castelle C.J."/>
            <person name="Probst A.J."/>
            <person name="Thomas B.C."/>
            <person name="Singh A."/>
            <person name="Wilkins M.J."/>
            <person name="Karaoz U."/>
            <person name="Brodie E.L."/>
            <person name="Williams K.H."/>
            <person name="Hubbard S.S."/>
            <person name="Banfield J.F."/>
        </authorList>
    </citation>
    <scope>NUCLEOTIDE SEQUENCE [LARGE SCALE GENOMIC DNA]</scope>
</reference>
<name>A0A1F5X3U8_9BACT</name>
<evidence type="ECO:0000313" key="1">
    <source>
        <dbReference type="EMBL" id="OGF82562.1"/>
    </source>
</evidence>
<protein>
    <submittedName>
        <fullName evidence="1">Uncharacterized protein</fullName>
    </submittedName>
</protein>
<sequence>MSDKALMTRAELELTQKMQREFPAGGVVHPNIIKELNDSPGLTARLTAFLQNRGRMQVVSTSGIITPPNGIVLPLTVPVNESRDWNAAVKTAGLSTGRGSVVWKIGDQFPPTVGVVERLEQLWLVNFGKGSRTSSSDAIAWGIGQHLVPASPRSCFAIAEHFSKLHVYLGMDPMAVVSLQKCSFEGRPLVARVWFDGSERSALLVWLWYHWDDDDWFAFVRELDS</sequence>